<dbReference type="EMBL" id="CAFBOS010000010">
    <property type="protein sequence ID" value="CAB4979738.1"/>
    <property type="molecule type" value="Genomic_DNA"/>
</dbReference>
<dbReference type="PANTHER" id="PTHR43201">
    <property type="entry name" value="ACYL-COA SYNTHETASE"/>
    <property type="match status" value="1"/>
</dbReference>
<evidence type="ECO:0000313" key="5">
    <source>
        <dbReference type="EMBL" id="CAB4765577.1"/>
    </source>
</evidence>
<evidence type="ECO:0000259" key="4">
    <source>
        <dbReference type="Pfam" id="PF13193"/>
    </source>
</evidence>
<dbReference type="InterPro" id="IPR000873">
    <property type="entry name" value="AMP-dep_synth/lig_dom"/>
</dbReference>
<feature type="domain" description="AMP-dependent synthetase/ligase" evidence="3">
    <location>
        <begin position="30"/>
        <end position="388"/>
    </location>
</feature>
<gene>
    <name evidence="5" type="ORF">UFOPK2754_02743</name>
    <name evidence="6" type="ORF">UFOPK3139_01153</name>
    <name evidence="7" type="ORF">UFOPK3543_01050</name>
    <name evidence="8" type="ORF">UFOPK3967_00282</name>
</gene>
<protein>
    <submittedName>
        <fullName evidence="7">Unannotated protein</fullName>
    </submittedName>
</protein>
<dbReference type="Gene3D" id="3.40.50.12780">
    <property type="entry name" value="N-terminal domain of ligase-like"/>
    <property type="match status" value="1"/>
</dbReference>
<accession>A0A6J7G7I8</accession>
<evidence type="ECO:0000259" key="3">
    <source>
        <dbReference type="Pfam" id="PF00501"/>
    </source>
</evidence>
<dbReference type="SUPFAM" id="SSF56801">
    <property type="entry name" value="Acetyl-CoA synthetase-like"/>
    <property type="match status" value="1"/>
</dbReference>
<name>A0A6J7G7I8_9ZZZZ</name>
<dbReference type="GO" id="GO:0031956">
    <property type="term" value="F:medium-chain fatty acid-CoA ligase activity"/>
    <property type="evidence" value="ECO:0007669"/>
    <property type="project" value="TreeGrafter"/>
</dbReference>
<dbReference type="EMBL" id="CAFABA010000038">
    <property type="protein sequence ID" value="CAB4827814.1"/>
    <property type="molecule type" value="Genomic_DNA"/>
</dbReference>
<evidence type="ECO:0000313" key="7">
    <source>
        <dbReference type="EMBL" id="CAB4904372.1"/>
    </source>
</evidence>
<dbReference type="InterPro" id="IPR025110">
    <property type="entry name" value="AMP-bd_C"/>
</dbReference>
<dbReference type="EMBL" id="CAEZYR010000138">
    <property type="protein sequence ID" value="CAB4765577.1"/>
    <property type="molecule type" value="Genomic_DNA"/>
</dbReference>
<evidence type="ECO:0000313" key="8">
    <source>
        <dbReference type="EMBL" id="CAB4979738.1"/>
    </source>
</evidence>
<dbReference type="Pfam" id="PF13193">
    <property type="entry name" value="AMP-binding_C"/>
    <property type="match status" value="1"/>
</dbReference>
<dbReference type="InterPro" id="IPR042099">
    <property type="entry name" value="ANL_N_sf"/>
</dbReference>
<reference evidence="7" key="1">
    <citation type="submission" date="2020-05" db="EMBL/GenBank/DDBJ databases">
        <authorList>
            <person name="Chiriac C."/>
            <person name="Salcher M."/>
            <person name="Ghai R."/>
            <person name="Kavagutti S V."/>
        </authorList>
    </citation>
    <scope>NUCLEOTIDE SEQUENCE</scope>
</reference>
<feature type="domain" description="AMP-binding enzyme C-terminal" evidence="4">
    <location>
        <begin position="438"/>
        <end position="515"/>
    </location>
</feature>
<dbReference type="FunFam" id="3.30.300.30:FF:000008">
    <property type="entry name" value="2,3-dihydroxybenzoate-AMP ligase"/>
    <property type="match status" value="1"/>
</dbReference>
<dbReference type="EMBL" id="CAFBMH010000029">
    <property type="protein sequence ID" value="CAB4904372.1"/>
    <property type="molecule type" value="Genomic_DNA"/>
</dbReference>
<keyword evidence="2" id="KW-0436">Ligase</keyword>
<proteinExistence type="inferred from homology"/>
<dbReference type="GO" id="GO:0006631">
    <property type="term" value="P:fatty acid metabolic process"/>
    <property type="evidence" value="ECO:0007669"/>
    <property type="project" value="TreeGrafter"/>
</dbReference>
<organism evidence="7">
    <name type="scientific">freshwater metagenome</name>
    <dbReference type="NCBI Taxonomy" id="449393"/>
    <lineage>
        <taxon>unclassified sequences</taxon>
        <taxon>metagenomes</taxon>
        <taxon>ecological metagenomes</taxon>
    </lineage>
</organism>
<comment type="similarity">
    <text evidence="1">Belongs to the ATP-dependent AMP-binding enzyme family.</text>
</comment>
<dbReference type="InterPro" id="IPR045851">
    <property type="entry name" value="AMP-bd_C_sf"/>
</dbReference>
<dbReference type="Pfam" id="PF00501">
    <property type="entry name" value="AMP-binding"/>
    <property type="match status" value="1"/>
</dbReference>
<sequence length="529" mass="57184">MFATVTRSEGALLSTHTSIDADTVWELVVARAAQTPDFILITDENDRTLTCAQYRHAAERAAAGFYAEGVRPGDTVAWQLPTWIETIVLLGALARLGVRQVPVLPVYRDRELGFCLVQTGASLLCVPATWRGVDYAAMAARVAEALPGLEVRVCDRSLPDGDPATLPAPPAADTTRDVRWIYYTSGTTADPKGAQHTDHSSIAAGKAFCVRQHVRFADRFGMAFPFTHVGGLNNLLAGLREGMGLVCVEAFDPAMSAAVFTKNHVTLVGGAPAFYLSFIELQRKNPGVSVLPEVRFMSGGGAPMPPEMHLEVKREIGGLGIGHGWGMTESCITAINDPTDTDEHLMYTSGRAVLGMEIKAVLPDGSTAAAGVDGEMRVRGDSVMVGYLDPALNADAFDADGWFRTGDIGHLDVDGYVVITGRMKDIIIRKGENISAKEIEDLLYAHPKVIDAAVIGLPDRDRGEMVCAVVECRDGNDPLTEAELAQYCNDAQIMRQKIPERLEVVDTLPRNATGKILKHELRARYSARP</sequence>
<dbReference type="Gene3D" id="3.30.300.30">
    <property type="match status" value="1"/>
</dbReference>
<evidence type="ECO:0000256" key="1">
    <source>
        <dbReference type="ARBA" id="ARBA00006432"/>
    </source>
</evidence>
<evidence type="ECO:0000313" key="6">
    <source>
        <dbReference type="EMBL" id="CAB4827814.1"/>
    </source>
</evidence>
<dbReference type="PANTHER" id="PTHR43201:SF5">
    <property type="entry name" value="MEDIUM-CHAIN ACYL-COA LIGASE ACSF2, MITOCHONDRIAL"/>
    <property type="match status" value="1"/>
</dbReference>
<evidence type="ECO:0000256" key="2">
    <source>
        <dbReference type="ARBA" id="ARBA00022598"/>
    </source>
</evidence>
<dbReference type="AlphaFoldDB" id="A0A6J7G7I8"/>